<dbReference type="FunFam" id="3.30.420.10:FF:000045">
    <property type="entry name" value="3'-5' exonuclease DinG"/>
    <property type="match status" value="1"/>
</dbReference>
<dbReference type="Gene3D" id="3.30.420.10">
    <property type="entry name" value="Ribonuclease H-like superfamily/Ribonuclease H"/>
    <property type="match status" value="1"/>
</dbReference>
<reference evidence="5 6" key="1">
    <citation type="submission" date="2018-10" db="EMBL/GenBank/DDBJ databases">
        <title>Draft genome sequence of Bacillus salarius IM0101, isolated from a hypersaline soil in Inner Mongolia, China.</title>
        <authorList>
            <person name="Yamprayoonswat W."/>
            <person name="Boonvisut S."/>
            <person name="Jumpathong W."/>
            <person name="Sittihan S."/>
            <person name="Ruangsuj P."/>
            <person name="Wanthongcharoen S."/>
            <person name="Thongpramul N."/>
            <person name="Pimmason S."/>
            <person name="Yu B."/>
            <person name="Yasawong M."/>
        </authorList>
    </citation>
    <scope>NUCLEOTIDE SEQUENCE [LARGE SCALE GENOMIC DNA]</scope>
    <source>
        <strain evidence="5 6">IM0101</strain>
    </source>
</reference>
<dbReference type="GO" id="GO:0008408">
    <property type="term" value="F:3'-5' exonuclease activity"/>
    <property type="evidence" value="ECO:0007669"/>
    <property type="project" value="TreeGrafter"/>
</dbReference>
<dbReference type="NCBIfam" id="TIGR00573">
    <property type="entry name" value="dnaq"/>
    <property type="match status" value="1"/>
</dbReference>
<evidence type="ECO:0000256" key="1">
    <source>
        <dbReference type="ARBA" id="ARBA00022722"/>
    </source>
</evidence>
<dbReference type="PANTHER" id="PTHR30231">
    <property type="entry name" value="DNA POLYMERASE III SUBUNIT EPSILON"/>
    <property type="match status" value="1"/>
</dbReference>
<protein>
    <submittedName>
        <fullName evidence="5">3'-5' exonuclease</fullName>
    </submittedName>
</protein>
<dbReference type="Proteomes" id="UP000275076">
    <property type="component" value="Unassembled WGS sequence"/>
</dbReference>
<evidence type="ECO:0000256" key="2">
    <source>
        <dbReference type="ARBA" id="ARBA00022801"/>
    </source>
</evidence>
<evidence type="ECO:0000313" key="6">
    <source>
        <dbReference type="Proteomes" id="UP000275076"/>
    </source>
</evidence>
<proteinExistence type="predicted"/>
<accession>A0A3R9NZP7</accession>
<dbReference type="InterPro" id="IPR006054">
    <property type="entry name" value="DnaQ"/>
</dbReference>
<dbReference type="Pfam" id="PF00929">
    <property type="entry name" value="RNase_T"/>
    <property type="match status" value="1"/>
</dbReference>
<dbReference type="InterPro" id="IPR013520">
    <property type="entry name" value="Ribonucl_H"/>
</dbReference>
<dbReference type="GO" id="GO:0003677">
    <property type="term" value="F:DNA binding"/>
    <property type="evidence" value="ECO:0007669"/>
    <property type="project" value="InterPro"/>
</dbReference>
<name>A0A3R9NZP7_9BACI</name>
<organism evidence="5 6">
    <name type="scientific">Salibacterium salarium</name>
    <dbReference type="NCBI Taxonomy" id="284579"/>
    <lineage>
        <taxon>Bacteria</taxon>
        <taxon>Bacillati</taxon>
        <taxon>Bacillota</taxon>
        <taxon>Bacilli</taxon>
        <taxon>Bacillales</taxon>
        <taxon>Bacillaceae</taxon>
    </lineage>
</organism>
<keyword evidence="3 5" id="KW-0269">Exonuclease</keyword>
<keyword evidence="6" id="KW-1185">Reference proteome</keyword>
<dbReference type="GO" id="GO:0005829">
    <property type="term" value="C:cytosol"/>
    <property type="evidence" value="ECO:0007669"/>
    <property type="project" value="TreeGrafter"/>
</dbReference>
<dbReference type="CDD" id="cd06127">
    <property type="entry name" value="DEDDh"/>
    <property type="match status" value="1"/>
</dbReference>
<dbReference type="PANTHER" id="PTHR30231:SF41">
    <property type="entry name" value="DNA POLYMERASE III SUBUNIT EPSILON"/>
    <property type="match status" value="1"/>
</dbReference>
<dbReference type="InterPro" id="IPR012337">
    <property type="entry name" value="RNaseH-like_sf"/>
</dbReference>
<comment type="caution">
    <text evidence="5">The sequence shown here is derived from an EMBL/GenBank/DDBJ whole genome shotgun (WGS) entry which is preliminary data.</text>
</comment>
<gene>
    <name evidence="5" type="ORF">D7Z54_30055</name>
</gene>
<evidence type="ECO:0000259" key="4">
    <source>
        <dbReference type="SMART" id="SM00479"/>
    </source>
</evidence>
<dbReference type="InterPro" id="IPR036397">
    <property type="entry name" value="RNaseH_sf"/>
</dbReference>
<sequence>MVFWKKKSLHYQLNNQLPLNTPLNEMTFTVFDTETTGFAVGGKDRMIEIGAVQVEGMEVTDKTFQTYVDPERNIPREIINLTGIRQEQVDGAPKALEAIESFYEFVEKHQSGGWIGHYLAFDVMVLKKELQRCHYSFDEPLYIDTLDIIGYLNPSWDMRDLSHYARQFGSNMYERHSALGDALTTAHLFIELFHHLNNRGKRTLGDLVDITRNNSGNVAPFF</sequence>
<feature type="domain" description="Exonuclease" evidence="4">
    <location>
        <begin position="27"/>
        <end position="198"/>
    </location>
</feature>
<keyword evidence="2" id="KW-0378">Hydrolase</keyword>
<dbReference type="GO" id="GO:0045004">
    <property type="term" value="P:DNA replication proofreading"/>
    <property type="evidence" value="ECO:0007669"/>
    <property type="project" value="TreeGrafter"/>
</dbReference>
<dbReference type="SUPFAM" id="SSF53098">
    <property type="entry name" value="Ribonuclease H-like"/>
    <property type="match status" value="1"/>
</dbReference>
<dbReference type="OrthoDB" id="9776650at2"/>
<dbReference type="RefSeq" id="WP_125562103.1">
    <property type="nucleotide sequence ID" value="NZ_RBVX01000056.1"/>
</dbReference>
<dbReference type="GO" id="GO:0003887">
    <property type="term" value="F:DNA-directed DNA polymerase activity"/>
    <property type="evidence" value="ECO:0007669"/>
    <property type="project" value="InterPro"/>
</dbReference>
<dbReference type="AlphaFoldDB" id="A0A3R9NZP7"/>
<dbReference type="SMART" id="SM00479">
    <property type="entry name" value="EXOIII"/>
    <property type="match status" value="1"/>
</dbReference>
<keyword evidence="1" id="KW-0540">Nuclease</keyword>
<dbReference type="EMBL" id="RBVX01000056">
    <property type="protein sequence ID" value="RSL29681.1"/>
    <property type="molecule type" value="Genomic_DNA"/>
</dbReference>
<evidence type="ECO:0000256" key="3">
    <source>
        <dbReference type="ARBA" id="ARBA00022839"/>
    </source>
</evidence>
<evidence type="ECO:0000313" key="5">
    <source>
        <dbReference type="EMBL" id="RSL29681.1"/>
    </source>
</evidence>